<evidence type="ECO:0000256" key="1">
    <source>
        <dbReference type="SAM" id="MobiDB-lite"/>
    </source>
</evidence>
<dbReference type="EMBL" id="BAABAZ010000006">
    <property type="protein sequence ID" value="GAA4284748.1"/>
    <property type="molecule type" value="Genomic_DNA"/>
</dbReference>
<organism evidence="2 3">
    <name type="scientific">Brevibacterium daeguense</name>
    <dbReference type="NCBI Taxonomy" id="909936"/>
    <lineage>
        <taxon>Bacteria</taxon>
        <taxon>Bacillati</taxon>
        <taxon>Actinomycetota</taxon>
        <taxon>Actinomycetes</taxon>
        <taxon>Micrococcales</taxon>
        <taxon>Brevibacteriaceae</taxon>
        <taxon>Brevibacterium</taxon>
    </lineage>
</organism>
<proteinExistence type="predicted"/>
<name>A0ABP8ELB4_9MICO</name>
<protein>
    <recommendedName>
        <fullName evidence="4">ASCH domain-containing protein</fullName>
    </recommendedName>
</protein>
<dbReference type="RefSeq" id="WP_236862730.1">
    <property type="nucleotide sequence ID" value="NZ_BAABAZ010000006.1"/>
</dbReference>
<sequence>MNRPGQREQVWVNSRNAQLAAIADGEFPPRDPRGGVTRVAGGAARTDLAEDEMYVLTAEGVWVVVDFDNTRDHTWSMTPRPGFSYDELKERYESGAIDFPRFMYEYENSDNYLVALGPADSPGRNEQDSPTEPQG</sequence>
<keyword evidence="3" id="KW-1185">Reference proteome</keyword>
<gene>
    <name evidence="2" type="ORF">GCM10022261_22790</name>
</gene>
<dbReference type="Proteomes" id="UP001501586">
    <property type="component" value="Unassembled WGS sequence"/>
</dbReference>
<evidence type="ECO:0008006" key="4">
    <source>
        <dbReference type="Google" id="ProtNLM"/>
    </source>
</evidence>
<evidence type="ECO:0000313" key="3">
    <source>
        <dbReference type="Proteomes" id="UP001501586"/>
    </source>
</evidence>
<accession>A0ABP8ELB4</accession>
<feature type="region of interest" description="Disordered" evidence="1">
    <location>
        <begin position="116"/>
        <end position="135"/>
    </location>
</feature>
<reference evidence="3" key="1">
    <citation type="journal article" date="2019" name="Int. J. Syst. Evol. Microbiol.">
        <title>The Global Catalogue of Microorganisms (GCM) 10K type strain sequencing project: providing services to taxonomists for standard genome sequencing and annotation.</title>
        <authorList>
            <consortium name="The Broad Institute Genomics Platform"/>
            <consortium name="The Broad Institute Genome Sequencing Center for Infectious Disease"/>
            <person name="Wu L."/>
            <person name="Ma J."/>
        </authorList>
    </citation>
    <scope>NUCLEOTIDE SEQUENCE [LARGE SCALE GENOMIC DNA]</scope>
    <source>
        <strain evidence="3">JCM 17458</strain>
    </source>
</reference>
<evidence type="ECO:0000313" key="2">
    <source>
        <dbReference type="EMBL" id="GAA4284748.1"/>
    </source>
</evidence>
<comment type="caution">
    <text evidence="2">The sequence shown here is derived from an EMBL/GenBank/DDBJ whole genome shotgun (WGS) entry which is preliminary data.</text>
</comment>